<proteinExistence type="predicted"/>
<dbReference type="SUPFAM" id="SSF51445">
    <property type="entry name" value="(Trans)glycosidases"/>
    <property type="match status" value="1"/>
</dbReference>
<dbReference type="AlphaFoldDB" id="A0A286RF01"/>
<dbReference type="InterPro" id="IPR017853">
    <property type="entry name" value="GH"/>
</dbReference>
<evidence type="ECO:0000259" key="2">
    <source>
        <dbReference type="Pfam" id="PF02018"/>
    </source>
</evidence>
<protein>
    <recommendedName>
        <fullName evidence="2">CBM-cenC domain-containing protein</fullName>
    </recommendedName>
</protein>
<sequence length="551" mass="62687">MLGSVSIVSVKQKFVAAEDARYPDRWVWVFGYGLGRDSDVAEVIKLLDRAGKSGYTGAAVSFGLDSLCKRDETFFRRLEEVKAACARNHLDIVPSIFSVGYGGGILAHNKYLAEGLPVKDALFEVRGNEARLIPDPPVEIQNGGFEEFSGNRFTGWRFHDQPGEVSFVDTAVRHTGRASLRMENFRANPHGHGRVMQEVRVHPYRCYKMTLWVKTEELQPTSAFMVQVLADNRTLAPIEFNLSPTTDWTKLVLIFNSHKFDVVRVYAGVWGGRSGRFWIDDWTIEEMGPINVLRRPGTPVTVKSEDGSIVYEEGRDYQRLEDPNYSPFRVDRPAPPLRLMPGSRIRDGQRLRVSWYHSQKIHDSQVTVCMAEPELYEIFDHEAALLAKYVNPKKVILSMDEVRMGGTCEACRGRDMGELLGECITRQVQILRKYMPDVQVYIWSDMLDPNHNAHGDYYLVEGDFTGSWKHVPKDLVIAVWGGAPRPKSVQFFAEQGFPILIACYYDAPNLDDVKGWAKVVEGVPGVRGFMYTPWTRKYDLLEEFAKILWGR</sequence>
<keyword evidence="1" id="KW-0378">Hydrolase</keyword>
<feature type="domain" description="CBM-cenC" evidence="2">
    <location>
        <begin position="140"/>
        <end position="259"/>
    </location>
</feature>
<dbReference type="KEGG" id="ttf:THTE_1929"/>
<organism evidence="3 4">
    <name type="scientific">Thermogutta terrifontis</name>
    <dbReference type="NCBI Taxonomy" id="1331910"/>
    <lineage>
        <taxon>Bacteria</taxon>
        <taxon>Pseudomonadati</taxon>
        <taxon>Planctomycetota</taxon>
        <taxon>Planctomycetia</taxon>
        <taxon>Pirellulales</taxon>
        <taxon>Thermoguttaceae</taxon>
        <taxon>Thermogutta</taxon>
    </lineage>
</organism>
<dbReference type="GO" id="GO:0016798">
    <property type="term" value="F:hydrolase activity, acting on glycosyl bonds"/>
    <property type="evidence" value="ECO:0007669"/>
    <property type="project" value="InterPro"/>
</dbReference>
<dbReference type="Proteomes" id="UP000215086">
    <property type="component" value="Chromosome"/>
</dbReference>
<accession>A0A286RF01</accession>
<keyword evidence="4" id="KW-1185">Reference proteome</keyword>
<dbReference type="Gene3D" id="3.20.20.80">
    <property type="entry name" value="Glycosidases"/>
    <property type="match status" value="1"/>
</dbReference>
<evidence type="ECO:0000313" key="3">
    <source>
        <dbReference type="EMBL" id="ASV74531.1"/>
    </source>
</evidence>
<evidence type="ECO:0000313" key="4">
    <source>
        <dbReference type="Proteomes" id="UP000215086"/>
    </source>
</evidence>
<reference evidence="3 4" key="1">
    <citation type="journal article" name="Front. Microbiol.">
        <title>Sugar Metabolism of the First Thermophilic Planctomycete Thermogutta terrifontis: Comparative Genomic and Transcriptomic Approaches.</title>
        <authorList>
            <person name="Elcheninov A.G."/>
            <person name="Menzel P."/>
            <person name="Gudbergsdottir S.R."/>
            <person name="Slesarev A.I."/>
            <person name="Kadnikov V.V."/>
            <person name="Krogh A."/>
            <person name="Bonch-Osmolovskaya E.A."/>
            <person name="Peng X."/>
            <person name="Kublanov I.V."/>
        </authorList>
    </citation>
    <scope>NUCLEOTIDE SEQUENCE [LARGE SCALE GENOMIC DNA]</scope>
    <source>
        <strain evidence="3 4">R1</strain>
    </source>
</reference>
<name>A0A286RF01_9BACT</name>
<evidence type="ECO:0000256" key="1">
    <source>
        <dbReference type="ARBA" id="ARBA00022801"/>
    </source>
</evidence>
<dbReference type="Pfam" id="PF02018">
    <property type="entry name" value="CBM_4_9"/>
    <property type="match status" value="1"/>
</dbReference>
<gene>
    <name evidence="3" type="ORF">THTE_1929</name>
</gene>
<dbReference type="Gene3D" id="2.60.120.260">
    <property type="entry name" value="Galactose-binding domain-like"/>
    <property type="match status" value="1"/>
</dbReference>
<dbReference type="InterPro" id="IPR003305">
    <property type="entry name" value="CenC_carb-bd"/>
</dbReference>
<dbReference type="SUPFAM" id="SSF49785">
    <property type="entry name" value="Galactose-binding domain-like"/>
    <property type="match status" value="1"/>
</dbReference>
<dbReference type="InterPro" id="IPR008979">
    <property type="entry name" value="Galactose-bd-like_sf"/>
</dbReference>
<dbReference type="EMBL" id="CP018477">
    <property type="protein sequence ID" value="ASV74531.1"/>
    <property type="molecule type" value="Genomic_DNA"/>
</dbReference>